<dbReference type="PANTHER" id="PTHR48100:SF59">
    <property type="entry name" value="ADENOSYLCOBALAMIN_ALPHA-RIBAZOLE PHOSPHATASE"/>
    <property type="match status" value="1"/>
</dbReference>
<feature type="region of interest" description="Disordered" evidence="3">
    <location>
        <begin position="200"/>
        <end position="270"/>
    </location>
</feature>
<evidence type="ECO:0000256" key="1">
    <source>
        <dbReference type="PIRSR" id="PIRSR613078-1"/>
    </source>
</evidence>
<dbReference type="InterPro" id="IPR050275">
    <property type="entry name" value="PGM_Phosphatase"/>
</dbReference>
<feature type="binding site" evidence="2">
    <location>
        <position position="59"/>
    </location>
    <ligand>
        <name>substrate</name>
    </ligand>
</feature>
<accession>A0A160T567</accession>
<dbReference type="Proteomes" id="UP000215027">
    <property type="component" value="Chromosome I"/>
</dbReference>
<dbReference type="InterPro" id="IPR013078">
    <property type="entry name" value="His_Pase_superF_clade-1"/>
</dbReference>
<dbReference type="GO" id="GO:0016791">
    <property type="term" value="F:phosphatase activity"/>
    <property type="evidence" value="ECO:0007669"/>
    <property type="project" value="TreeGrafter"/>
</dbReference>
<dbReference type="InterPro" id="IPR029033">
    <property type="entry name" value="His_PPase_superfam"/>
</dbReference>
<feature type="compositionally biased region" description="Low complexity" evidence="3">
    <location>
        <begin position="241"/>
        <end position="252"/>
    </location>
</feature>
<feature type="binding site" evidence="2">
    <location>
        <begin position="83"/>
        <end position="86"/>
    </location>
    <ligand>
        <name>substrate</name>
    </ligand>
</feature>
<sequence>MGTIILVRHGENEWARKNKLAGRIPGIHLNETGHRQANAVAQRLAALPVKAVYSSPITRCVETAAYVADTHRLSVQFIDEISEVEYGEWEGKKIKKLSKEPLWRAVQFFPSRARFPRGEALRESQFRAVQAIEELAARHDKDMIVVVSHADVIRLLLAHYLGIHIDLFQRLVISPASASLLALGAEGGVRVLRINDDGPLNVPAAPAKEKQTKKKDGKKPRRAAAQPTPTTDGAANWVTLPAAADGQPAPGANHAAKTSEPALAAFDEEE</sequence>
<dbReference type="AlphaFoldDB" id="A0A160T567"/>
<evidence type="ECO:0000313" key="5">
    <source>
        <dbReference type="Proteomes" id="UP000215027"/>
    </source>
</evidence>
<dbReference type="GO" id="GO:0005737">
    <property type="term" value="C:cytoplasm"/>
    <property type="evidence" value="ECO:0007669"/>
    <property type="project" value="TreeGrafter"/>
</dbReference>
<dbReference type="SUPFAM" id="SSF53254">
    <property type="entry name" value="Phosphoglycerate mutase-like"/>
    <property type="match status" value="1"/>
</dbReference>
<evidence type="ECO:0000313" key="4">
    <source>
        <dbReference type="EMBL" id="CUS04599.2"/>
    </source>
</evidence>
<dbReference type="CDD" id="cd07067">
    <property type="entry name" value="HP_PGM_like"/>
    <property type="match status" value="1"/>
</dbReference>
<dbReference type="OrthoDB" id="9782128at2"/>
<evidence type="ECO:0000256" key="2">
    <source>
        <dbReference type="PIRSR" id="PIRSR613078-2"/>
    </source>
</evidence>
<dbReference type="NCBIfam" id="TIGR03848">
    <property type="entry name" value="MSMEG_4193"/>
    <property type="match status" value="1"/>
</dbReference>
<protein>
    <submittedName>
        <fullName evidence="4">Phosphoglycerate mutase (Modular protein)</fullName>
    </submittedName>
</protein>
<dbReference type="RefSeq" id="WP_095043914.1">
    <property type="nucleotide sequence ID" value="NZ_LN890655.1"/>
</dbReference>
<organism evidence="4 5">
    <name type="scientific">Candidatus Promineifilum breve</name>
    <dbReference type="NCBI Taxonomy" id="1806508"/>
    <lineage>
        <taxon>Bacteria</taxon>
        <taxon>Bacillati</taxon>
        <taxon>Chloroflexota</taxon>
        <taxon>Ardenticatenia</taxon>
        <taxon>Candidatus Promineifilales</taxon>
        <taxon>Candidatus Promineifilaceae</taxon>
        <taxon>Candidatus Promineifilum</taxon>
    </lineage>
</organism>
<dbReference type="Pfam" id="PF00300">
    <property type="entry name" value="His_Phos_1"/>
    <property type="match status" value="1"/>
</dbReference>
<proteinExistence type="predicted"/>
<feature type="active site" description="Proton donor/acceptor" evidence="1">
    <location>
        <position position="83"/>
    </location>
</feature>
<dbReference type="InterPro" id="IPR022492">
    <property type="entry name" value="Phosphomutase_MSMEG4193_put"/>
</dbReference>
<reference evidence="4" key="1">
    <citation type="submission" date="2016-01" db="EMBL/GenBank/DDBJ databases">
        <authorList>
            <person name="Mcilroy J.S."/>
            <person name="Karst M S."/>
            <person name="Albertsen M."/>
        </authorList>
    </citation>
    <scope>NUCLEOTIDE SEQUENCE</scope>
    <source>
        <strain evidence="4">Cfx-K</strain>
    </source>
</reference>
<gene>
    <name evidence="4" type="ORF">CFX0092_A2721</name>
</gene>
<name>A0A160T567_9CHLR</name>
<dbReference type="KEGG" id="pbf:CFX0092_A2721"/>
<dbReference type="EMBL" id="LN890655">
    <property type="protein sequence ID" value="CUS04599.2"/>
    <property type="molecule type" value="Genomic_DNA"/>
</dbReference>
<evidence type="ECO:0000256" key="3">
    <source>
        <dbReference type="SAM" id="MobiDB-lite"/>
    </source>
</evidence>
<dbReference type="SMART" id="SM00855">
    <property type="entry name" value="PGAM"/>
    <property type="match status" value="1"/>
</dbReference>
<dbReference type="Gene3D" id="3.40.50.1240">
    <property type="entry name" value="Phosphoglycerate mutase-like"/>
    <property type="match status" value="1"/>
</dbReference>
<dbReference type="PANTHER" id="PTHR48100">
    <property type="entry name" value="BROAD-SPECIFICITY PHOSPHATASE YOR283W-RELATED"/>
    <property type="match status" value="1"/>
</dbReference>
<keyword evidence="5" id="KW-1185">Reference proteome</keyword>
<feature type="compositionally biased region" description="Basic residues" evidence="3">
    <location>
        <begin position="211"/>
        <end position="222"/>
    </location>
</feature>
<feature type="active site" description="Tele-phosphohistidine intermediate" evidence="1">
    <location>
        <position position="9"/>
    </location>
</feature>